<keyword evidence="4" id="KW-0677">Repeat</keyword>
<keyword evidence="6" id="KW-0863">Zinc-finger</keyword>
<dbReference type="Gene3D" id="1.10.8.430">
    <property type="entry name" value="Helical domain of apoptotic protease-activating factors"/>
    <property type="match status" value="1"/>
</dbReference>
<keyword evidence="3" id="KW-0479">Metal-binding</keyword>
<evidence type="ECO:0000256" key="2">
    <source>
        <dbReference type="ARBA" id="ARBA00022614"/>
    </source>
</evidence>
<dbReference type="GO" id="GO:0008270">
    <property type="term" value="F:zinc ion binding"/>
    <property type="evidence" value="ECO:0007669"/>
    <property type="project" value="UniProtKB-KW"/>
</dbReference>
<dbReference type="GO" id="GO:0003677">
    <property type="term" value="F:DNA binding"/>
    <property type="evidence" value="ECO:0007669"/>
    <property type="project" value="InterPro"/>
</dbReference>
<organism evidence="12 13">
    <name type="scientific">Populus alba x Populus x berolinensis</name>
    <dbReference type="NCBI Taxonomy" id="444605"/>
    <lineage>
        <taxon>Eukaryota</taxon>
        <taxon>Viridiplantae</taxon>
        <taxon>Streptophyta</taxon>
        <taxon>Embryophyta</taxon>
        <taxon>Tracheophyta</taxon>
        <taxon>Spermatophyta</taxon>
        <taxon>Magnoliopsida</taxon>
        <taxon>eudicotyledons</taxon>
        <taxon>Gunneridae</taxon>
        <taxon>Pentapetalae</taxon>
        <taxon>rosids</taxon>
        <taxon>fabids</taxon>
        <taxon>Malpighiales</taxon>
        <taxon>Salicaceae</taxon>
        <taxon>Saliceae</taxon>
        <taxon>Populus</taxon>
    </lineage>
</organism>
<dbReference type="InterPro" id="IPR003656">
    <property type="entry name" value="Znf_BED"/>
</dbReference>
<dbReference type="SUPFAM" id="SSF52540">
    <property type="entry name" value="P-loop containing nucleoside triphosphate hydrolases"/>
    <property type="match status" value="1"/>
</dbReference>
<dbReference type="Pfam" id="PF23559">
    <property type="entry name" value="WHD_DRP"/>
    <property type="match status" value="1"/>
</dbReference>
<dbReference type="Gene3D" id="3.80.10.10">
    <property type="entry name" value="Ribonuclease Inhibitor"/>
    <property type="match status" value="1"/>
</dbReference>
<evidence type="ECO:0000256" key="9">
    <source>
        <dbReference type="ARBA" id="ARBA00022840"/>
    </source>
</evidence>
<dbReference type="AlphaFoldDB" id="A0AAD6LEJ0"/>
<dbReference type="FunFam" id="3.40.50.300:FF:001091">
    <property type="entry name" value="Probable disease resistance protein At1g61300"/>
    <property type="match status" value="1"/>
</dbReference>
<dbReference type="InterPro" id="IPR032675">
    <property type="entry name" value="LRR_dom_sf"/>
</dbReference>
<dbReference type="PRINTS" id="PR00364">
    <property type="entry name" value="DISEASERSIST"/>
</dbReference>
<evidence type="ECO:0000256" key="3">
    <source>
        <dbReference type="ARBA" id="ARBA00022723"/>
    </source>
</evidence>
<dbReference type="GO" id="GO:0006952">
    <property type="term" value="P:defense response"/>
    <property type="evidence" value="ECO:0007669"/>
    <property type="project" value="UniProtKB-KW"/>
</dbReference>
<keyword evidence="8" id="KW-0862">Zinc</keyword>
<dbReference type="SUPFAM" id="SSF52058">
    <property type="entry name" value="L domain-like"/>
    <property type="match status" value="1"/>
</dbReference>
<evidence type="ECO:0000259" key="11">
    <source>
        <dbReference type="SMART" id="SM00382"/>
    </source>
</evidence>
<keyword evidence="13" id="KW-1185">Reference proteome</keyword>
<reference evidence="12" key="1">
    <citation type="journal article" date="2023" name="Mol. Ecol. Resour.">
        <title>Chromosome-level genome assembly of a triploid poplar Populus alba 'Berolinensis'.</title>
        <authorList>
            <person name="Chen S."/>
            <person name="Yu Y."/>
            <person name="Wang X."/>
            <person name="Wang S."/>
            <person name="Zhang T."/>
            <person name="Zhou Y."/>
            <person name="He R."/>
            <person name="Meng N."/>
            <person name="Wang Y."/>
            <person name="Liu W."/>
            <person name="Liu Z."/>
            <person name="Liu J."/>
            <person name="Guo Q."/>
            <person name="Huang H."/>
            <person name="Sederoff R.R."/>
            <person name="Wang G."/>
            <person name="Qu G."/>
            <person name="Chen S."/>
        </authorList>
    </citation>
    <scope>NUCLEOTIDE SEQUENCE</scope>
    <source>
        <strain evidence="12">SC-2020</strain>
    </source>
</reference>
<evidence type="ECO:0000313" key="13">
    <source>
        <dbReference type="Proteomes" id="UP001164929"/>
    </source>
</evidence>
<evidence type="ECO:0000313" key="12">
    <source>
        <dbReference type="EMBL" id="KAJ6959236.1"/>
    </source>
</evidence>
<dbReference type="Proteomes" id="UP001164929">
    <property type="component" value="Chromosome 17"/>
</dbReference>
<dbReference type="Pfam" id="PF00931">
    <property type="entry name" value="NB-ARC"/>
    <property type="match status" value="1"/>
</dbReference>
<dbReference type="Pfam" id="PF13855">
    <property type="entry name" value="LRR_8"/>
    <property type="match status" value="1"/>
</dbReference>
<proteinExistence type="inferred from homology"/>
<sequence length="1057" mass="118930">MAGGSDPFQSYFDKVDGGLLKCIFCEKTLAGSSSTTRMKYHLARVGGGGVTICEKVTPDVQRAAFDKLPGRMRGSMPSSSNNIIVTADSDPAQDLEMQEQGQSRLDDVSWMDGIAGGEFFLSEETMVPSMLMPDAPVTGLGIEPAVQAFETDTNNITLHSIESRELMQAVTERGSCSKMPVDKSVPSSSNNEGINAASTALRGLEMEQEEQPLSDERGRKGFMIRGETELVEEPRAPVVLMPDEPETRQRTEQAHQSFEMNLNNISSSSMRDFVLRIGRLTTSPELMQSDVEIQPSSKSPVHKKRRTGRYVLPTTKLVGQAMERNMKAVCSWLLNDEVSCIGIYGMGGIGKTTLATHIHNQLQEKPDICPRVCWISVPQEFSVHALQDLIAEAFGLHLGNGKDVVNRAGKLWTTLSVTKCVLIIDNLWNHFPLDKVGIPLKTDGCKLILTTRSLDTCRKMDCQRIIKVEPLSESEAWDLFIDRLGHGVTLCPEMKKTAVSIVKKCSGLPLGIMTMAGSMRGVDDVSQWRDALREPASSEIGTCDTETDVFQILKFSYVQLKHKAIKDCFLYCALFPKGKKIRREELIEYLIVEGIVQELWSRQAQFDRGHTMLNQLENASLLEGSRDDEDYRYVKMHDLIWDMAWKILNESGGAMVQAGAQLTELPDVRLWREELLRASLMENRIENIPTGFSPMCPRLSTLLLCRNYKLNLVEDSFFQHLIGLKVLDLSDTDIEKLPDSISHLTSLTALLLGWCAKLSYVPSLAKLKALEKLDLSYTGLEDFPKGMKRLKDLRYLNLDGSGVRVLRSGILPQLLKLQFLKLHQKPEVVLSVRGDEISSLYHLETLECNFSDPDDFRFFQSGRRFSQIACKVTVGRPCFSSLEDLNYSRSKSGLIREAWFYDLKLDNANRLIPPFITKAVFVSCQNMRILCPSYEIEGLEILHLDGLIILETPFEVPSKLGTVGVFFNLREMVIHKCHRIKVLLPRFLSTLSRLEVIVVEDCYNLREIMGGCEVWYMERSIPLVFVVLLTRIPITIYRSLKKIEVDPESLLNTVEHV</sequence>
<dbReference type="InterPro" id="IPR002182">
    <property type="entry name" value="NB-ARC"/>
</dbReference>
<evidence type="ECO:0000256" key="7">
    <source>
        <dbReference type="ARBA" id="ARBA00022821"/>
    </source>
</evidence>
<dbReference type="InterPro" id="IPR058922">
    <property type="entry name" value="WHD_DRP"/>
</dbReference>
<dbReference type="PANTHER" id="PTHR33463">
    <property type="entry name" value="NB-ARC DOMAIN-CONTAINING PROTEIN-RELATED"/>
    <property type="match status" value="1"/>
</dbReference>
<dbReference type="InterPro" id="IPR042197">
    <property type="entry name" value="Apaf_helical"/>
</dbReference>
<dbReference type="Gene3D" id="1.10.10.10">
    <property type="entry name" value="Winged helix-like DNA-binding domain superfamily/Winged helix DNA-binding domain"/>
    <property type="match status" value="1"/>
</dbReference>
<accession>A0AAD6LEJ0</accession>
<dbReference type="InterPro" id="IPR003593">
    <property type="entry name" value="AAA+_ATPase"/>
</dbReference>
<dbReference type="InterPro" id="IPR027417">
    <property type="entry name" value="P-loop_NTPase"/>
</dbReference>
<keyword evidence="7" id="KW-0611">Plant defense</keyword>
<keyword evidence="5" id="KW-0547">Nucleotide-binding</keyword>
<dbReference type="SMART" id="SM00382">
    <property type="entry name" value="AAA"/>
    <property type="match status" value="1"/>
</dbReference>
<dbReference type="GO" id="GO:0005524">
    <property type="term" value="F:ATP binding"/>
    <property type="evidence" value="ECO:0007669"/>
    <property type="project" value="UniProtKB-KW"/>
</dbReference>
<feature type="domain" description="AAA+ ATPase" evidence="11">
    <location>
        <begin position="337"/>
        <end position="470"/>
    </location>
</feature>
<evidence type="ECO:0000256" key="5">
    <source>
        <dbReference type="ARBA" id="ARBA00022741"/>
    </source>
</evidence>
<dbReference type="InterPro" id="IPR001611">
    <property type="entry name" value="Leu-rich_rpt"/>
</dbReference>
<keyword evidence="2" id="KW-0433">Leucine-rich repeat</keyword>
<dbReference type="FunFam" id="1.10.10.10:FF:000322">
    <property type="entry name" value="Probable disease resistance protein At1g63360"/>
    <property type="match status" value="1"/>
</dbReference>
<keyword evidence="9" id="KW-0067">ATP-binding</keyword>
<dbReference type="InterPro" id="IPR036388">
    <property type="entry name" value="WH-like_DNA-bd_sf"/>
</dbReference>
<dbReference type="InterPro" id="IPR050905">
    <property type="entry name" value="Plant_NBS-LRR"/>
</dbReference>
<evidence type="ECO:0000256" key="1">
    <source>
        <dbReference type="ARBA" id="ARBA00008894"/>
    </source>
</evidence>
<feature type="compositionally biased region" description="Polar residues" evidence="10">
    <location>
        <begin position="185"/>
        <end position="194"/>
    </location>
</feature>
<gene>
    <name evidence="12" type="ORF">NC653_037523</name>
</gene>
<evidence type="ECO:0000256" key="6">
    <source>
        <dbReference type="ARBA" id="ARBA00022771"/>
    </source>
</evidence>
<dbReference type="EMBL" id="JAQIZT010000017">
    <property type="protein sequence ID" value="KAJ6959236.1"/>
    <property type="molecule type" value="Genomic_DNA"/>
</dbReference>
<protein>
    <submittedName>
        <fullName evidence="12">Disease resistance protein</fullName>
    </submittedName>
</protein>
<dbReference type="GO" id="GO:0043531">
    <property type="term" value="F:ADP binding"/>
    <property type="evidence" value="ECO:0007669"/>
    <property type="project" value="InterPro"/>
</dbReference>
<evidence type="ECO:0000256" key="8">
    <source>
        <dbReference type="ARBA" id="ARBA00022833"/>
    </source>
</evidence>
<comment type="caution">
    <text evidence="12">The sequence shown here is derived from an EMBL/GenBank/DDBJ whole genome shotgun (WGS) entry which is preliminary data.</text>
</comment>
<feature type="region of interest" description="Disordered" evidence="10">
    <location>
        <begin position="174"/>
        <end position="194"/>
    </location>
</feature>
<dbReference type="Pfam" id="PF02892">
    <property type="entry name" value="zf-BED"/>
    <property type="match status" value="1"/>
</dbReference>
<evidence type="ECO:0000256" key="10">
    <source>
        <dbReference type="SAM" id="MobiDB-lite"/>
    </source>
</evidence>
<name>A0AAD6LEJ0_9ROSI</name>
<evidence type="ECO:0000256" key="4">
    <source>
        <dbReference type="ARBA" id="ARBA00022737"/>
    </source>
</evidence>
<comment type="similarity">
    <text evidence="1">Belongs to the disease resistance NB-LRR family.</text>
</comment>
<dbReference type="PANTHER" id="PTHR33463:SF187">
    <property type="entry name" value="AND NB-ARC DOMAIN DISEASE RESISTANCE PROTEIN, PUTATIVE-RELATED"/>
    <property type="match status" value="1"/>
</dbReference>
<dbReference type="Gene3D" id="3.40.50.300">
    <property type="entry name" value="P-loop containing nucleotide triphosphate hydrolases"/>
    <property type="match status" value="1"/>
</dbReference>